<reference evidence="1" key="2">
    <citation type="submission" date="2023-05" db="EMBL/GenBank/DDBJ databases">
        <authorList>
            <consortium name="Lawrence Berkeley National Laboratory"/>
            <person name="Steindorff A."/>
            <person name="Hensen N."/>
            <person name="Bonometti L."/>
            <person name="Westerberg I."/>
            <person name="Brannstrom I.O."/>
            <person name="Guillou S."/>
            <person name="Cros-Aarteil S."/>
            <person name="Calhoun S."/>
            <person name="Haridas S."/>
            <person name="Kuo A."/>
            <person name="Mondo S."/>
            <person name="Pangilinan J."/>
            <person name="Riley R."/>
            <person name="Labutti K."/>
            <person name="Andreopoulos B."/>
            <person name="Lipzen A."/>
            <person name="Chen C."/>
            <person name="Yanf M."/>
            <person name="Daum C."/>
            <person name="Ng V."/>
            <person name="Clum A."/>
            <person name="Ohm R."/>
            <person name="Martin F."/>
            <person name="Silar P."/>
            <person name="Natvig D."/>
            <person name="Lalanne C."/>
            <person name="Gautier V."/>
            <person name="Ament-Velasquez S.L."/>
            <person name="Kruys A."/>
            <person name="Hutchinson M.I."/>
            <person name="Powell A.J."/>
            <person name="Barry K."/>
            <person name="Miller A.N."/>
            <person name="Grigoriev I.V."/>
            <person name="Debuchy R."/>
            <person name="Gladieux P."/>
            <person name="Thoren M.H."/>
            <person name="Johannesson H."/>
        </authorList>
    </citation>
    <scope>NUCLEOTIDE SEQUENCE</scope>
    <source>
        <strain evidence="1">PSN309</strain>
    </source>
</reference>
<reference evidence="1" key="1">
    <citation type="journal article" date="2023" name="Mol. Phylogenet. Evol.">
        <title>Genome-scale phylogeny and comparative genomics of the fungal order Sordariales.</title>
        <authorList>
            <person name="Hensen N."/>
            <person name="Bonometti L."/>
            <person name="Westerberg I."/>
            <person name="Brannstrom I.O."/>
            <person name="Guillou S."/>
            <person name="Cros-Aarteil S."/>
            <person name="Calhoun S."/>
            <person name="Haridas S."/>
            <person name="Kuo A."/>
            <person name="Mondo S."/>
            <person name="Pangilinan J."/>
            <person name="Riley R."/>
            <person name="LaButti K."/>
            <person name="Andreopoulos B."/>
            <person name="Lipzen A."/>
            <person name="Chen C."/>
            <person name="Yan M."/>
            <person name="Daum C."/>
            <person name="Ng V."/>
            <person name="Clum A."/>
            <person name="Steindorff A."/>
            <person name="Ohm R.A."/>
            <person name="Martin F."/>
            <person name="Silar P."/>
            <person name="Natvig D.O."/>
            <person name="Lalanne C."/>
            <person name="Gautier V."/>
            <person name="Ament-Velasquez S.L."/>
            <person name="Kruys A."/>
            <person name="Hutchinson M.I."/>
            <person name="Powell A.J."/>
            <person name="Barry K."/>
            <person name="Miller A.N."/>
            <person name="Grigoriev I.V."/>
            <person name="Debuchy R."/>
            <person name="Gladieux P."/>
            <person name="Hiltunen Thoren M."/>
            <person name="Johannesson H."/>
        </authorList>
    </citation>
    <scope>NUCLEOTIDE SEQUENCE</scope>
    <source>
        <strain evidence="1">PSN309</strain>
    </source>
</reference>
<gene>
    <name evidence="1" type="ORF">QBC35DRAFT_507317</name>
</gene>
<name>A0AAN6WLF4_9PEZI</name>
<proteinExistence type="predicted"/>
<sequence length="140" mass="14707">MTTYLATHGFGAIKDSNSTFTITTVTKTGSAVIKPTDPNELSGWIHYTIQSPSADQPNLKTAIVDFSSQSATIETVEIHMAQKNAFVADNLQATQAITLPITGYAGAVTFNGKGLALSVYIVFSSLSSSISLQSVSITTA</sequence>
<organism evidence="1 2">
    <name type="scientific">Podospora australis</name>
    <dbReference type="NCBI Taxonomy" id="1536484"/>
    <lineage>
        <taxon>Eukaryota</taxon>
        <taxon>Fungi</taxon>
        <taxon>Dikarya</taxon>
        <taxon>Ascomycota</taxon>
        <taxon>Pezizomycotina</taxon>
        <taxon>Sordariomycetes</taxon>
        <taxon>Sordariomycetidae</taxon>
        <taxon>Sordariales</taxon>
        <taxon>Podosporaceae</taxon>
        <taxon>Podospora</taxon>
    </lineage>
</organism>
<dbReference type="Proteomes" id="UP001302126">
    <property type="component" value="Unassembled WGS sequence"/>
</dbReference>
<keyword evidence="2" id="KW-1185">Reference proteome</keyword>
<protein>
    <submittedName>
        <fullName evidence="1">Uncharacterized protein</fullName>
    </submittedName>
</protein>
<comment type="caution">
    <text evidence="1">The sequence shown here is derived from an EMBL/GenBank/DDBJ whole genome shotgun (WGS) entry which is preliminary data.</text>
</comment>
<accession>A0AAN6WLF4</accession>
<dbReference type="EMBL" id="MU864524">
    <property type="protein sequence ID" value="KAK4183778.1"/>
    <property type="molecule type" value="Genomic_DNA"/>
</dbReference>
<evidence type="ECO:0000313" key="2">
    <source>
        <dbReference type="Proteomes" id="UP001302126"/>
    </source>
</evidence>
<evidence type="ECO:0000313" key="1">
    <source>
        <dbReference type="EMBL" id="KAK4183778.1"/>
    </source>
</evidence>
<dbReference type="AlphaFoldDB" id="A0AAN6WLF4"/>